<reference evidence="2 3" key="1">
    <citation type="submission" date="2023-06" db="EMBL/GenBank/DDBJ databases">
        <title>Rock-solubilizing bacteria, Microbacterium invictum, promotes re-establishment of vegetation in rocky wasteland by accelerating rock bio-weathering and reshaping soil bacterial community.</title>
        <authorList>
            <person name="Liu C."/>
        </authorList>
    </citation>
    <scope>NUCLEOTIDE SEQUENCE [LARGE SCALE GENOMIC DNA]</scope>
    <source>
        <strain evidence="2 3">X-18</strain>
    </source>
</reference>
<gene>
    <name evidence="2" type="ORF">T9R20_00645</name>
</gene>
<keyword evidence="3" id="KW-1185">Reference proteome</keyword>
<sequence>MRTLLLDTAFEADDADRYAFTSMVSAFDYDVVIWDPVGTSNKYEGAYRGQYRGRPAPTEAESVALLEALARRKQEFTDFLSLGRSIIVIASPPQKIWVDTGKKDTSGTGRNQKVTRIVDDVDLLDAIPGQVSTVAGRGLELSPVSPTAASLWRETRDRWIYRCFFNEFPGEKLFVVAGTEKVVATVEVSPDGGVLALLPEPWTPAEDDEVDGEDDEDDEPGEGSRGTSDAEDRDTDVAEDDLERFVDVPAQMIAWARGLSLHELEPIPAWASVFKFTSEIQRQEELTRLERSIAKLATKVESLKHEQAEDDRWKRLSFSSGTSLEDQVRRAFEVLGFTVLEAQRGRSDLRLQWETERVVVEVKGLSKSAAEKNAAQLEKWVAEEMADGVTAKGVLVVNTWREKAPDQRGTDFPDQMVPYATARSHCLLTSLQLLTVARDVSDGKTDAASAARAILSTTGVFDGEASSLRREASAEAS</sequence>
<protein>
    <recommendedName>
        <fullName evidence="4">Restriction endonuclease type IV Mrr domain-containing protein</fullName>
    </recommendedName>
</protein>
<accession>A0ABZ0VCW1</accession>
<dbReference type="Proteomes" id="UP001324533">
    <property type="component" value="Chromosome"/>
</dbReference>
<proteinExistence type="predicted"/>
<evidence type="ECO:0000313" key="3">
    <source>
        <dbReference type="Proteomes" id="UP001324533"/>
    </source>
</evidence>
<feature type="region of interest" description="Disordered" evidence="1">
    <location>
        <begin position="194"/>
        <end position="236"/>
    </location>
</feature>
<organism evidence="2 3">
    <name type="scientific">Microbacterium invictum</name>
    <dbReference type="NCBI Taxonomy" id="515415"/>
    <lineage>
        <taxon>Bacteria</taxon>
        <taxon>Bacillati</taxon>
        <taxon>Actinomycetota</taxon>
        <taxon>Actinomycetes</taxon>
        <taxon>Micrococcales</taxon>
        <taxon>Microbacteriaceae</taxon>
        <taxon>Microbacterium</taxon>
    </lineage>
</organism>
<feature type="compositionally biased region" description="Acidic residues" evidence="1">
    <location>
        <begin position="205"/>
        <end position="221"/>
    </location>
</feature>
<dbReference type="RefSeq" id="WP_322410643.1">
    <property type="nucleotide sequence ID" value="NZ_CP139779.1"/>
</dbReference>
<evidence type="ECO:0008006" key="4">
    <source>
        <dbReference type="Google" id="ProtNLM"/>
    </source>
</evidence>
<name>A0ABZ0VCW1_9MICO</name>
<evidence type="ECO:0000313" key="2">
    <source>
        <dbReference type="EMBL" id="WQB70501.1"/>
    </source>
</evidence>
<evidence type="ECO:0000256" key="1">
    <source>
        <dbReference type="SAM" id="MobiDB-lite"/>
    </source>
</evidence>
<dbReference type="EMBL" id="CP139779">
    <property type="protein sequence ID" value="WQB70501.1"/>
    <property type="molecule type" value="Genomic_DNA"/>
</dbReference>